<dbReference type="EMBL" id="JAYXUG010000006">
    <property type="protein sequence ID" value="MEC6832158.1"/>
    <property type="molecule type" value="Genomic_DNA"/>
</dbReference>
<gene>
    <name evidence="1" type="ORF">VXS06_10335</name>
</gene>
<dbReference type="NCBIfam" id="NF033682">
    <property type="entry name" value="retention_LapA"/>
    <property type="match status" value="1"/>
</dbReference>
<comment type="caution">
    <text evidence="1">The sequence shown here is derived from an EMBL/GenBank/DDBJ whole genome shotgun (WGS) entry which is preliminary data.</text>
</comment>
<accession>A0ABU6L7H5</accession>
<evidence type="ECO:0000313" key="2">
    <source>
        <dbReference type="Proteomes" id="UP001306119"/>
    </source>
</evidence>
<organism evidence="1 2">
    <name type="scientific">Photobacterium toruni</name>
    <dbReference type="NCBI Taxonomy" id="1935446"/>
    <lineage>
        <taxon>Bacteria</taxon>
        <taxon>Pseudomonadati</taxon>
        <taxon>Pseudomonadota</taxon>
        <taxon>Gammaproteobacteria</taxon>
        <taxon>Vibrionales</taxon>
        <taxon>Vibrionaceae</taxon>
        <taxon>Photobacterium</taxon>
    </lineage>
</organism>
<dbReference type="InterPro" id="IPR047777">
    <property type="entry name" value="LapA-like_RM"/>
</dbReference>
<name>A0ABU6L7H5_9GAMM</name>
<sequence>MVKNDNKVEAFKLVDGESFILQPNQQPIPVIDTHPLQMDEIIVNNRNTQFIVIKDGIEQIVNLPCSSCTVLTPTGVQTVELDNRLTFNGEAKEGASFSADDITALQNAILAGQDPTALFEAPAAGNESATGNIGLNGTSATASFITINYNNDAVLAKAGFDTTYDPQRNNQAIDPNIILAADGGESGSMTIVEGDLSPQADEQGYPVQSSISIAVEAATLPLDTASFVFDPLAVNSLLSELNNEITAGGEAVSFIYDIQTNSIVGSLNGETIMLISLSAESENGRDVSINITTTINQPIDHVGGNNSNLVSHDGDIITVDVSIQGADSNGNLLDKPINVDITIKDGANPEFGTDSGTTIDETTQSGTVITGEVPLDVGSDAIHQLDFNADQPNLANLTSNGAATTFTVNGNVLTVVDSHDKPVMVVTIAKDGSYTVEVTGPIDQNDANIANINLGVTATDNDGDTANGQVVITINDGADAGGNEYGEITLTEGDLTSQTGEQGYPVSGNTTIVIEAGADRLDPSKVTIDPVQLTKLISELESELTTGDNQAISFSYDSATGQLVGVTATGEQVVTVSLDAVQAANGHDIDVTVTINQDKPLNHTDSGVDGLVDSVNDKITIDVPIQVQDTDGDWLDNPANVDITIVDGANPEFGTDSGTTIDETTQSGEIITGDVPLDVGSDAIHQLNFNADQPSLQGLTSNGAATTFTVNGNVLTVVDSHDKPVMVVTIAKDGSYTVEVTGPIDQNDANIANINLGVTATDNDGDTANGQVVITINDGADAGGNEYGEITITEGDLTPQAGEQGYPVSGNTTIVIEAGADRLDPSKVTIDPVQLTKLINELESELTTGDNQAISFSYDSATGQLVGVTADGEQVVTVSLDAVQAENGHDIDVTVMINQDKPLNHTDSGIDGLVDSVNDKITIDVPIQVQDTDGDWLDNPANVDITIVDGANPEFGTDSGTTIDETTQSGQIITGDVPLNVGSDAIHQLDFNADQPSLQGLTSNGAATTFMVNGNVLTVVDSHDKPVMVVTIAKDGSYTVEVTGPIDQNHANIANINLGVTATDNDGDTANGRVVITINDGADAGGNEYGEITITEGDLTPQAGEQGYPVSGNTTIVIEAGADRLDPSKVTIDPVQLTKLINELESELTTGDNQAISFSYDSATGQLVGVTATGEQVVTVSLNAVQAANGHDIDVTVMINQDKPLNHTDSGIDGLVDSVNDKITIDVPIQVQDTDGDWLDNPANVDITIVDGANPEFGTDSGTTIDETTQSGTVITGDVPLDVGSDAIHQLDFNADQPNLANLTSNGAATTFMVNGNVLTVVDSHDKPVMVVTIAKDGSYTVEVTGPIDQNDANIANINLGVTATDNDGDTANGQVVITINDGADAGGNEYGEITLIEGDLTPQTGEQGYPVSGNTTIVIEAGADRLDPSKVTIDPVQLTKLIDELSSELTTGDNQAISFSYDSATGQLVGVTADGEQVVTVSLNAVQAANGHDIDVMVTINQDKPLNHTDSGVDGLVDSVNDKITIDVPIQVQDTDGDWLDNPANVDITIVDGANPEFGTDSGTTIDETTQSGTVITGDVPLDVGSDAIHQLDFNGDQPSLQGLTSNGAATTFTVNGNILTVVDSHDKPVMVVTITKDGSYTVEVTGPIDQNDANIANINLGVTATDNDGDTANGQVVITINDGADAGGNEYGEITITEGDLTPQTGEQGYPVSGNTTIVIEAGADRLDPTKATIDPKQLTSLITELESELTTGDNQAISFSYDSTTGQLVGVTATGEQVVTVSLDAVQAANGHDIDVTVTINQDKPLNHTDSGVDGLVDSVNDKITIDVPIQVQDTDGDWLDNPANVDITIVDGSNPEFGTDSGTTINETTQGGTVITGEVPLDVGSDAIHQLDFNADQPNLANLTSNGAATTFTVNGNVLTVVDSHDKPVMVVTIAKDGSYTVEVTGPIDQNDANIANINLGVTATDNDGDTANGQVVITINDGADAGGNEYGEITLTEGDLTPQTGEQGYPVSGNTTIVIEAGADRLDPSKVTIDPVQLTKLINELE</sequence>
<keyword evidence="2" id="KW-1185">Reference proteome</keyword>
<evidence type="ECO:0000313" key="1">
    <source>
        <dbReference type="EMBL" id="MEC6832158.1"/>
    </source>
</evidence>
<feature type="non-terminal residue" evidence="1">
    <location>
        <position position="2051"/>
    </location>
</feature>
<dbReference type="RefSeq" id="WP_327774844.1">
    <property type="nucleotide sequence ID" value="NZ_JAYXUG010000006.1"/>
</dbReference>
<proteinExistence type="predicted"/>
<protein>
    <submittedName>
        <fullName evidence="1">Retention module-containing protein</fullName>
    </submittedName>
</protein>
<reference evidence="1 2" key="1">
    <citation type="submission" date="2024-01" db="EMBL/GenBank/DDBJ databases">
        <title>Active colonisers of the gastrointestinal tract of Atlantic salmon farmed in a warm water region.</title>
        <authorList>
            <person name="Bowman J.P."/>
        </authorList>
    </citation>
    <scope>NUCLEOTIDE SEQUENCE [LARGE SCALE GENOMIC DNA]</scope>
    <source>
        <strain evidence="1 2">S3MW1</strain>
    </source>
</reference>
<dbReference type="Proteomes" id="UP001306119">
    <property type="component" value="Unassembled WGS sequence"/>
</dbReference>